<dbReference type="InterPro" id="IPR041711">
    <property type="entry name" value="Met-tRNA-FMT_N"/>
</dbReference>
<evidence type="ECO:0000259" key="2">
    <source>
        <dbReference type="Pfam" id="PF00551"/>
    </source>
</evidence>
<dbReference type="GO" id="GO:0004479">
    <property type="term" value="F:methionyl-tRNA formyltransferase activity"/>
    <property type="evidence" value="ECO:0007669"/>
    <property type="project" value="UniProtKB-EC"/>
</dbReference>
<evidence type="ECO:0000256" key="1">
    <source>
        <dbReference type="ARBA" id="ARBA00012261"/>
    </source>
</evidence>
<dbReference type="Proteomes" id="UP000799753">
    <property type="component" value="Unassembled WGS sequence"/>
</dbReference>
<protein>
    <recommendedName>
        <fullName evidence="1">methionyl-tRNA formyltransferase</fullName>
        <ecNumber evidence="1">2.1.2.9</ecNumber>
    </recommendedName>
</protein>
<gene>
    <name evidence="3" type="ORF">P280DRAFT_379902</name>
</gene>
<keyword evidence="3" id="KW-0808">Transferase</keyword>
<keyword evidence="4" id="KW-1185">Reference proteome</keyword>
<dbReference type="OrthoDB" id="10268103at2759"/>
<evidence type="ECO:0000313" key="4">
    <source>
        <dbReference type="Proteomes" id="UP000799753"/>
    </source>
</evidence>
<dbReference type="SUPFAM" id="SSF53328">
    <property type="entry name" value="Formyltransferase"/>
    <property type="match status" value="1"/>
</dbReference>
<proteinExistence type="predicted"/>
<dbReference type="InterPro" id="IPR002376">
    <property type="entry name" value="Formyl_transf_N"/>
</dbReference>
<dbReference type="InterPro" id="IPR036477">
    <property type="entry name" value="Formyl_transf_N_sf"/>
</dbReference>
<dbReference type="Gene3D" id="3.40.50.12230">
    <property type="match status" value="1"/>
</dbReference>
<dbReference type="AlphaFoldDB" id="A0A6A6S3D8"/>
<dbReference type="PANTHER" id="PTHR11138">
    <property type="entry name" value="METHIONYL-TRNA FORMYLTRANSFERASE"/>
    <property type="match status" value="1"/>
</dbReference>
<evidence type="ECO:0000313" key="3">
    <source>
        <dbReference type="EMBL" id="KAF2642406.1"/>
    </source>
</evidence>
<sequence>MLWRLSPSVRSLYALNCRRFNSTAAKAKTKTADPLRILFCGSDKFSSASLRRLAQAKNEDPSLIESIDVVHRPGKPAGSSQKRIKEVPIKQVATEELQLPTHILDTFTGWTPPISYNLIVVVSFGLKVPPRIINLAKYQGINVHPSLLPDLSGPAPIPHTILKHRPFAGITVQTLHPEKFDGGIIVAQTPRPGIKYDKEADLRELTELLSEKGADMLIDVLKSRAFVPPVEDVGWYANSGRPIAHADKIEKQDAFIDFSKNTLDEIMSIHRSGSFPWTKLP</sequence>
<reference evidence="3" key="1">
    <citation type="journal article" date="2020" name="Stud. Mycol.">
        <title>101 Dothideomycetes genomes: a test case for predicting lifestyles and emergence of pathogens.</title>
        <authorList>
            <person name="Haridas S."/>
            <person name="Albert R."/>
            <person name="Binder M."/>
            <person name="Bloem J."/>
            <person name="Labutti K."/>
            <person name="Salamov A."/>
            <person name="Andreopoulos B."/>
            <person name="Baker S."/>
            <person name="Barry K."/>
            <person name="Bills G."/>
            <person name="Bluhm B."/>
            <person name="Cannon C."/>
            <person name="Castanera R."/>
            <person name="Culley D."/>
            <person name="Daum C."/>
            <person name="Ezra D."/>
            <person name="Gonzalez J."/>
            <person name="Henrissat B."/>
            <person name="Kuo A."/>
            <person name="Liang C."/>
            <person name="Lipzen A."/>
            <person name="Lutzoni F."/>
            <person name="Magnuson J."/>
            <person name="Mondo S."/>
            <person name="Nolan M."/>
            <person name="Ohm R."/>
            <person name="Pangilinan J."/>
            <person name="Park H.-J."/>
            <person name="Ramirez L."/>
            <person name="Alfaro M."/>
            <person name="Sun H."/>
            <person name="Tritt A."/>
            <person name="Yoshinaga Y."/>
            <person name="Zwiers L.-H."/>
            <person name="Turgeon B."/>
            <person name="Goodwin S."/>
            <person name="Spatafora J."/>
            <person name="Crous P."/>
            <person name="Grigoriev I."/>
        </authorList>
    </citation>
    <scope>NUCLEOTIDE SEQUENCE</scope>
    <source>
        <strain evidence="3">CBS 473.64</strain>
    </source>
</reference>
<dbReference type="Pfam" id="PF00551">
    <property type="entry name" value="Formyl_trans_N"/>
    <property type="match status" value="1"/>
</dbReference>
<dbReference type="EC" id="2.1.2.9" evidence="1"/>
<dbReference type="CDD" id="cd08646">
    <property type="entry name" value="FMT_core_Met-tRNA-FMT_N"/>
    <property type="match status" value="1"/>
</dbReference>
<organism evidence="3 4">
    <name type="scientific">Massarina eburnea CBS 473.64</name>
    <dbReference type="NCBI Taxonomy" id="1395130"/>
    <lineage>
        <taxon>Eukaryota</taxon>
        <taxon>Fungi</taxon>
        <taxon>Dikarya</taxon>
        <taxon>Ascomycota</taxon>
        <taxon>Pezizomycotina</taxon>
        <taxon>Dothideomycetes</taxon>
        <taxon>Pleosporomycetidae</taxon>
        <taxon>Pleosporales</taxon>
        <taxon>Massarineae</taxon>
        <taxon>Massarinaceae</taxon>
        <taxon>Massarina</taxon>
    </lineage>
</organism>
<name>A0A6A6S3D8_9PLEO</name>
<feature type="domain" description="Formyl transferase N-terminal" evidence="2">
    <location>
        <begin position="36"/>
        <end position="220"/>
    </location>
</feature>
<dbReference type="EMBL" id="MU006781">
    <property type="protein sequence ID" value="KAF2642406.1"/>
    <property type="molecule type" value="Genomic_DNA"/>
</dbReference>
<accession>A0A6A6S3D8</accession>
<dbReference type="GO" id="GO:0005739">
    <property type="term" value="C:mitochondrion"/>
    <property type="evidence" value="ECO:0007669"/>
    <property type="project" value="TreeGrafter"/>
</dbReference>
<feature type="non-terminal residue" evidence="3">
    <location>
        <position position="281"/>
    </location>
</feature>
<dbReference type="PANTHER" id="PTHR11138:SF5">
    <property type="entry name" value="METHIONYL-TRNA FORMYLTRANSFERASE, MITOCHONDRIAL"/>
    <property type="match status" value="1"/>
</dbReference>